<evidence type="ECO:0000256" key="2">
    <source>
        <dbReference type="ARBA" id="ARBA00022475"/>
    </source>
</evidence>
<evidence type="ECO:0000256" key="5">
    <source>
        <dbReference type="ARBA" id="ARBA00023136"/>
    </source>
</evidence>
<feature type="transmembrane region" description="Helical" evidence="6">
    <location>
        <begin position="60"/>
        <end position="79"/>
    </location>
</feature>
<dbReference type="NCBIfam" id="TIGR04408">
    <property type="entry name" value="LptG_lptG"/>
    <property type="match status" value="1"/>
</dbReference>
<dbReference type="OrthoDB" id="9798468at2"/>
<evidence type="ECO:0000256" key="1">
    <source>
        <dbReference type="ARBA" id="ARBA00004651"/>
    </source>
</evidence>
<keyword evidence="8" id="KW-1185">Reference proteome</keyword>
<name>A0A1H9PJX7_9RHOB</name>
<feature type="transmembrane region" description="Helical" evidence="6">
    <location>
        <begin position="304"/>
        <end position="325"/>
    </location>
</feature>
<dbReference type="Proteomes" id="UP000198885">
    <property type="component" value="Unassembled WGS sequence"/>
</dbReference>
<dbReference type="RefSeq" id="WP_092687096.1">
    <property type="nucleotide sequence ID" value="NZ_FOGU01000001.1"/>
</dbReference>
<protein>
    <submittedName>
        <fullName evidence="7">Lipopolysaccharide export system permease protein</fullName>
    </submittedName>
</protein>
<evidence type="ECO:0000256" key="3">
    <source>
        <dbReference type="ARBA" id="ARBA00022692"/>
    </source>
</evidence>
<sequence>MTLHLYFARRFLQSFLMVFAAFLGIMVLLDLVEQIRRFDSAEVSFVQTLGLTILHVPESLYAILPLIVILATLSLFLSLARTSELVVTRAAGRSAMRSLLAPLSVALLLGLAAVTVFNPMVAATKSQYEVVSNRFAAGDSSVLSISQEGLWLRQGDGMGQTVIRADRANLDGTELYGATFLSFSDSGGPQLRIEAESARLEEGAWQLQGVKRWNLGADNPEARSTRANSMRLPSTLTRNQILDSFATPQAIPIWELPGFISDLEEAGFSARKHRVWLQMEMALPLLLVAMVLVGAGFTMRHTRFGRTGVMVLLALGLGFALYFVRNLAQILGESGQIPIMLAAWGPPVAAILLPLGLLLHWEDG</sequence>
<proteinExistence type="predicted"/>
<feature type="transmembrane region" description="Helical" evidence="6">
    <location>
        <begin position="337"/>
        <end position="361"/>
    </location>
</feature>
<keyword evidence="3 6" id="KW-0812">Transmembrane</keyword>
<reference evidence="7 8" key="1">
    <citation type="submission" date="2016-10" db="EMBL/GenBank/DDBJ databases">
        <authorList>
            <person name="de Groot N.N."/>
        </authorList>
    </citation>
    <scope>NUCLEOTIDE SEQUENCE [LARGE SCALE GENOMIC DNA]</scope>
    <source>
        <strain evidence="7 8">DSM 23042</strain>
    </source>
</reference>
<dbReference type="InterPro" id="IPR005495">
    <property type="entry name" value="LptG/LptF_permease"/>
</dbReference>
<evidence type="ECO:0000256" key="4">
    <source>
        <dbReference type="ARBA" id="ARBA00022989"/>
    </source>
</evidence>
<dbReference type="AlphaFoldDB" id="A0A1H9PJX7"/>
<evidence type="ECO:0000313" key="7">
    <source>
        <dbReference type="EMBL" id="SER48400.1"/>
    </source>
</evidence>
<dbReference type="GO" id="GO:0055085">
    <property type="term" value="P:transmembrane transport"/>
    <property type="evidence" value="ECO:0007669"/>
    <property type="project" value="InterPro"/>
</dbReference>
<dbReference type="EMBL" id="FOGU01000001">
    <property type="protein sequence ID" value="SER48400.1"/>
    <property type="molecule type" value="Genomic_DNA"/>
</dbReference>
<dbReference type="PANTHER" id="PTHR33529">
    <property type="entry name" value="SLR0882 PROTEIN-RELATED"/>
    <property type="match status" value="1"/>
</dbReference>
<comment type="subcellular location">
    <subcellularLocation>
        <location evidence="1">Cell membrane</location>
        <topology evidence="1">Multi-pass membrane protein</topology>
    </subcellularLocation>
</comment>
<dbReference type="PANTHER" id="PTHR33529:SF2">
    <property type="entry name" value="LIPOPOLYSACCHARIDE EXPORT SYSTEM PERMEASE PROTEIN LPTG"/>
    <property type="match status" value="1"/>
</dbReference>
<dbReference type="Pfam" id="PF03739">
    <property type="entry name" value="LptF_LptG"/>
    <property type="match status" value="1"/>
</dbReference>
<organism evidence="7 8">
    <name type="scientific">Tranquillimonas rosea</name>
    <dbReference type="NCBI Taxonomy" id="641238"/>
    <lineage>
        <taxon>Bacteria</taxon>
        <taxon>Pseudomonadati</taxon>
        <taxon>Pseudomonadota</taxon>
        <taxon>Alphaproteobacteria</taxon>
        <taxon>Rhodobacterales</taxon>
        <taxon>Roseobacteraceae</taxon>
        <taxon>Tranquillimonas</taxon>
    </lineage>
</organism>
<evidence type="ECO:0000313" key="8">
    <source>
        <dbReference type="Proteomes" id="UP000198885"/>
    </source>
</evidence>
<dbReference type="STRING" id="641238.SAMN04490244_101217"/>
<keyword evidence="5 6" id="KW-0472">Membrane</keyword>
<feature type="transmembrane region" description="Helical" evidence="6">
    <location>
        <begin position="281"/>
        <end position="298"/>
    </location>
</feature>
<evidence type="ECO:0000256" key="6">
    <source>
        <dbReference type="SAM" id="Phobius"/>
    </source>
</evidence>
<accession>A0A1H9PJX7</accession>
<feature type="transmembrane region" description="Helical" evidence="6">
    <location>
        <begin position="99"/>
        <end position="117"/>
    </location>
</feature>
<dbReference type="GO" id="GO:0043190">
    <property type="term" value="C:ATP-binding cassette (ABC) transporter complex"/>
    <property type="evidence" value="ECO:0007669"/>
    <property type="project" value="InterPro"/>
</dbReference>
<dbReference type="GO" id="GO:0015920">
    <property type="term" value="P:lipopolysaccharide transport"/>
    <property type="evidence" value="ECO:0007669"/>
    <property type="project" value="TreeGrafter"/>
</dbReference>
<feature type="transmembrane region" description="Helical" evidence="6">
    <location>
        <begin position="12"/>
        <end position="32"/>
    </location>
</feature>
<dbReference type="InterPro" id="IPR030923">
    <property type="entry name" value="LptG"/>
</dbReference>
<keyword evidence="4 6" id="KW-1133">Transmembrane helix</keyword>
<keyword evidence="2" id="KW-1003">Cell membrane</keyword>
<gene>
    <name evidence="7" type="ORF">SAMN04490244_101217</name>
</gene>